<keyword evidence="2" id="KW-1185">Reference proteome</keyword>
<organism evidence="1 2">
    <name type="scientific">Streptomyces citrinus</name>
    <dbReference type="NCBI Taxonomy" id="3118173"/>
    <lineage>
        <taxon>Bacteria</taxon>
        <taxon>Bacillati</taxon>
        <taxon>Actinomycetota</taxon>
        <taxon>Actinomycetes</taxon>
        <taxon>Kitasatosporales</taxon>
        <taxon>Streptomycetaceae</taxon>
        <taxon>Streptomyces</taxon>
    </lineage>
</organism>
<gene>
    <name evidence="1" type="ORF">V2W30_24030</name>
</gene>
<sequence length="507" mass="53812">MRGTGSAVARIGALLVLVLLLGVVVRLPWAGDLGVHAATIERLRHDPLDPGDPLVAADTPSPYYTPWTLLLGCLAKASGLGVFVVLRIAALVSLAVLASGVWAFVGGFMGGGAGGLGRGEGGRARRAAVAALVLLCLVLLWGTALFNWSGFLGLNSLALTVAYPSTFALGASFWLWALLRRATELWHLLGAGALWAVILLSHQFTGVVASLGALAMVVGVRPWPGRAYWLRLGGGLALGLVLLAGWPYYPFFSLFGVDGLEEIHRPLYRDLAGRFWLVAVVGGAALVLRWRRERRDPLVLFCLLGLVVFVAGGASGHWSWGRVLPAVLIPAQVAAALEVFFAPRRAVRTAFAGVVAAALVVGAWTQSGTLGHVVPRGTLPAAIAAKYRTPWTGYHWITPWTAYGDVVLAKTFPARQIPAYGPYTVAPGYPDFFLGDEGARDAAVRTYFAARSTRAERLAVLRRYDVKWVVAYRSDGGLAGSDPALAKVAVGPRGQVLYQVGEAALRG</sequence>
<name>A0ACD5AFT3_9ACTN</name>
<reference evidence="1" key="1">
    <citation type="journal article" date="2025" name="Int. J. Syst. Evol. Microbiol.">
        <title>Streptomyces citrinus sp. nov., with yellow diffusible pigment.</title>
        <authorList>
            <person name="He Y."/>
            <person name="Yang E."/>
            <person name="Xu J."/>
            <person name="Sun Y."/>
            <person name="Sun L."/>
        </authorList>
    </citation>
    <scope>NUCLEOTIDE SEQUENCE</scope>
    <source>
        <strain evidence="1">Q6</strain>
    </source>
</reference>
<dbReference type="EMBL" id="CP146022">
    <property type="protein sequence ID" value="WWQ66092.1"/>
    <property type="molecule type" value="Genomic_DNA"/>
</dbReference>
<proteinExistence type="predicted"/>
<evidence type="ECO:0000313" key="1">
    <source>
        <dbReference type="EMBL" id="WWQ66092.1"/>
    </source>
</evidence>
<dbReference type="Proteomes" id="UP001432251">
    <property type="component" value="Chromosome"/>
</dbReference>
<accession>A0ACD5AFT3</accession>
<protein>
    <submittedName>
        <fullName evidence="1">Uncharacterized protein</fullName>
    </submittedName>
</protein>
<evidence type="ECO:0000313" key="2">
    <source>
        <dbReference type="Proteomes" id="UP001432251"/>
    </source>
</evidence>